<protein>
    <submittedName>
        <fullName evidence="9">Beta-ketoacyl synthase N-terminal-like domain-containing protein</fullName>
    </submittedName>
</protein>
<feature type="active site" description="Proton donor; for dehydratase activity" evidence="4">
    <location>
        <position position="1205"/>
    </location>
</feature>
<dbReference type="Pfam" id="PF16197">
    <property type="entry name" value="KAsynt_C_assoc"/>
    <property type="match status" value="1"/>
</dbReference>
<feature type="region of interest" description="Disordered" evidence="5">
    <location>
        <begin position="484"/>
        <end position="527"/>
    </location>
</feature>
<dbReference type="InterPro" id="IPR049551">
    <property type="entry name" value="PKS_DH_C"/>
</dbReference>
<dbReference type="Pfam" id="PF00698">
    <property type="entry name" value="Acyl_transf_1"/>
    <property type="match status" value="1"/>
</dbReference>
<dbReference type="InterPro" id="IPR049900">
    <property type="entry name" value="PKS_mFAS_DH"/>
</dbReference>
<dbReference type="EMBL" id="JBHSPA010000047">
    <property type="protein sequence ID" value="MFC5829635.1"/>
    <property type="molecule type" value="Genomic_DNA"/>
</dbReference>
<dbReference type="SUPFAM" id="SSF51735">
    <property type="entry name" value="NAD(P)-binding Rossmann-fold domains"/>
    <property type="match status" value="2"/>
</dbReference>
<feature type="region of interest" description="Disordered" evidence="5">
    <location>
        <begin position="1057"/>
        <end position="1076"/>
    </location>
</feature>
<keyword evidence="1" id="KW-0596">Phosphopantetheine</keyword>
<dbReference type="Proteomes" id="UP001596058">
    <property type="component" value="Unassembled WGS sequence"/>
</dbReference>
<dbReference type="PROSITE" id="PS00606">
    <property type="entry name" value="KS3_1"/>
    <property type="match status" value="1"/>
</dbReference>
<evidence type="ECO:0000256" key="2">
    <source>
        <dbReference type="ARBA" id="ARBA00022553"/>
    </source>
</evidence>
<feature type="domain" description="Carrier" evidence="6">
    <location>
        <begin position="1857"/>
        <end position="1934"/>
    </location>
</feature>
<proteinExistence type="predicted"/>
<dbReference type="SUPFAM" id="SSF47336">
    <property type="entry name" value="ACP-like"/>
    <property type="match status" value="2"/>
</dbReference>
<dbReference type="SMART" id="SM00825">
    <property type="entry name" value="PKS_KS"/>
    <property type="match status" value="1"/>
</dbReference>
<name>A0ABW1CXB5_9ACTN</name>
<dbReference type="SMART" id="SM00827">
    <property type="entry name" value="PKS_AT"/>
    <property type="match status" value="1"/>
</dbReference>
<sequence length="1975" mass="204857">MTTHQQAVEWLLNRTAELLSAPAGTLSPDTPFSQLGLSSMQAVELAGDLERWSGRSLSPTIAYDYPTIEAVAAHLTSSEERQQPVRPSAPSGEPVAIVGIGCRLPGADGPERFWSALLEGVDAITEVPGDRWDGAALYDPDPDRPGRMNTRWGGFLGDVEGFDADFFAISAREAARMDPQQRLLLEVAWEALEDAGVPAASLSGTRAGVFVGASTYDHGATLLSSGAEAEAYDGTGAALSVIANRLSYVLNLRGPSMVVDSACSSSLVAVHLACQALRAGEADLALAGGVNVITSPRIALSFSKGRLMAPDGRCKPFDHRANGYVRSEGAGVVLLRPLSAALAAGDRIYAVIHGSAVNQDGRTNGLAAPNRPAQEAVLRSAYAAAGVDPATVDYVEAHGTGTAVGDPIEVAALATVLGPGRPASRPLRIGSAKSNVGHLEAAAGVAGLIKAALALHHGELPPTVHFTKPNPLLGLDRLPVVVQDHAGPWPSDRATAQDRAGTGSPGGATAQDRPETGSPRAATAGVSSFGFGGTNAHVVLSSAPPPRQPEQDRTASGELYLFPVSARSRTALRRRAAALAGLARDRPGDLTWLSAAAGAAALRGDHDRYRAAVVVSSPEELAAAMTAVAENRDETSVRTRRAQRPTLVFPGQGAQWEGMGRQLADAVPAFRAAIRRCDAAIGRWLGERLWDDERGLTPRGTAHVQPALFAYQVALAETWRAWGVEPGAVIGHSMGEIAAAHVAGALSLEDAARVVCERSRLLTRLTGQGGLALVELDAEEVEPALAGRRDRLSVAAVNGPRATVLSGDPAALDEVIAELEARGVFARRVAVDFAAHSPQVEPLQEELFTALNGLSPQPATTPLYSTVTAEPAAGPELGPAYWKRNVREPVLFSPALEQLIAAGHEVFVEVAPHPVLTRSIAELSVHLGRPVTIISSVRRDEHEARALLSALGSLYATGADIAWDALYAGAVHVPLPPHGWDRQRFPLLRATPGAAVPPASGGALLGSRIKVGAEPALRLWPLLPGGAPELADHVADGVPLVPGAYWLAAAAQAAGPASGAAQGAGPGPGAAQSAGSGSVVLEDVTFEHPCPADGEAGLQLAMVPSGPGRRSFVITSDRGGGPVVHARGTVVEDAVHPSLVAPRDLPGGVPVAELYERLAAAGLAYGPRFRGLTELRTGDREAVGTFRLPDGLDSGLSPLHPALLDACFHTVAAAAGGALSSGVLPLPAGAGRVWSRGGEAVSRGRAHAVIRELGTRELVADVTVTSEAGEPVWAVSGLRIRLIRRRPAEDGRLYTLRWQPLTAGPAVTGRGGWLVLTEPESPASVGARLAERLAAAGEPYLLATGDRPLDDLLEQAETRYGGLRGVLDTRATSANDLPGTPPDRAELRDVPDNRAELRDVADDRAEGAGALPEHAVGALSEHAAAALGRHAAGTLRLVRDLILRTWRGQPPRLWLLTANPAGSVVWGLGRVIANEHPELAAAVADLPGSPTRADLDALVAALRAQDTPGQLRVRDGGLLEPKLVPAPAESELPSVPDGRMDGMPEGRMNGVPEGRMNGVPEGRMDGGLTGTPEGRADGGLTVGSVPVRADRPYLITGGLGALGLHVARWLVGKGARRLVLAGRTSPGPRARAALDELRAAGAEVRVEQVDLADAEQLAGALPADLAGVFHLAGVLEDALITTIDDDLLHRALAGKAAGAWNLHTLTTSLPVEHFVLFSSLAGLFGSPGQGAYAAANTFLDALAEHRADLGLPAQSIDWGTWSGTGLAVEAGGVDRLAARGLPPLSPEVALDLLEEALGSGRRHLVAAAFDWAAFGRAGLGPDLARMLAGQVSADRPATGAERGAVRTAALAATGAAGRLDVLRRFLLEQVGGVLGRGPESVDTSVPLQELGFDSLMAMELRTRLETGLDLRLSATVVYTFPTVEALADGLAQRLGDPQPAQTREEPDVPADLSGLDDEELAALLTEELDLKGGTA</sequence>
<dbReference type="PROSITE" id="PS50075">
    <property type="entry name" value="CARRIER"/>
    <property type="match status" value="2"/>
</dbReference>
<organism evidence="9 10">
    <name type="scientific">Nonomuraea insulae</name>
    <dbReference type="NCBI Taxonomy" id="1616787"/>
    <lineage>
        <taxon>Bacteria</taxon>
        <taxon>Bacillati</taxon>
        <taxon>Actinomycetota</taxon>
        <taxon>Actinomycetes</taxon>
        <taxon>Streptosporangiales</taxon>
        <taxon>Streptosporangiaceae</taxon>
        <taxon>Nonomuraea</taxon>
    </lineage>
</organism>
<dbReference type="Pfam" id="PF00109">
    <property type="entry name" value="ketoacyl-synt"/>
    <property type="match status" value="1"/>
</dbReference>
<feature type="region of interest" description="C-terminal hotdog fold" evidence="4">
    <location>
        <begin position="1146"/>
        <end position="1289"/>
    </location>
</feature>
<keyword evidence="3" id="KW-0808">Transferase</keyword>
<dbReference type="InterPro" id="IPR009081">
    <property type="entry name" value="PP-bd_ACP"/>
</dbReference>
<evidence type="ECO:0000259" key="7">
    <source>
        <dbReference type="PROSITE" id="PS52004"/>
    </source>
</evidence>
<dbReference type="CDD" id="cd08955">
    <property type="entry name" value="KR_2_FAS_SDR_x"/>
    <property type="match status" value="1"/>
</dbReference>
<dbReference type="InterPro" id="IPR014031">
    <property type="entry name" value="Ketoacyl_synth_C"/>
</dbReference>
<feature type="domain" description="Carrier" evidence="6">
    <location>
        <begin position="2"/>
        <end position="79"/>
    </location>
</feature>
<dbReference type="SUPFAM" id="SSF52151">
    <property type="entry name" value="FabD/lysophospholipase-like"/>
    <property type="match status" value="1"/>
</dbReference>
<dbReference type="InterPro" id="IPR049552">
    <property type="entry name" value="PKS_DH_N"/>
</dbReference>
<dbReference type="Gene3D" id="3.40.47.10">
    <property type="match status" value="1"/>
</dbReference>
<dbReference type="InterPro" id="IPR018201">
    <property type="entry name" value="Ketoacyl_synth_AS"/>
</dbReference>
<dbReference type="SMART" id="SM01294">
    <property type="entry name" value="PKS_PP_betabranch"/>
    <property type="match status" value="2"/>
</dbReference>
<dbReference type="InterPro" id="IPR014030">
    <property type="entry name" value="Ketoacyl_synth_N"/>
</dbReference>
<comment type="caution">
    <text evidence="9">The sequence shown here is derived from an EMBL/GenBank/DDBJ whole genome shotgun (WGS) entry which is preliminary data.</text>
</comment>
<feature type="region of interest" description="Disordered" evidence="5">
    <location>
        <begin position="1934"/>
        <end position="1954"/>
    </location>
</feature>
<evidence type="ECO:0000256" key="5">
    <source>
        <dbReference type="SAM" id="MobiDB-lite"/>
    </source>
</evidence>
<dbReference type="Gene3D" id="3.10.129.110">
    <property type="entry name" value="Polyketide synthase dehydratase"/>
    <property type="match status" value="1"/>
</dbReference>
<dbReference type="InterPro" id="IPR036736">
    <property type="entry name" value="ACP-like_sf"/>
</dbReference>
<dbReference type="PROSITE" id="PS52019">
    <property type="entry name" value="PKS_MFAS_DH"/>
    <property type="match status" value="1"/>
</dbReference>
<keyword evidence="10" id="KW-1185">Reference proteome</keyword>
<dbReference type="Pfam" id="PF14765">
    <property type="entry name" value="PS-DH"/>
    <property type="match status" value="1"/>
</dbReference>
<dbReference type="InterPro" id="IPR020806">
    <property type="entry name" value="PKS_PP-bd"/>
</dbReference>
<dbReference type="Gene3D" id="3.40.366.10">
    <property type="entry name" value="Malonyl-Coenzyme A Acyl Carrier Protein, domain 2"/>
    <property type="match status" value="1"/>
</dbReference>
<dbReference type="Gene3D" id="3.40.50.720">
    <property type="entry name" value="NAD(P)-binding Rossmann-like Domain"/>
    <property type="match status" value="1"/>
</dbReference>
<dbReference type="InterPro" id="IPR057326">
    <property type="entry name" value="KR_dom"/>
</dbReference>
<evidence type="ECO:0000313" key="9">
    <source>
        <dbReference type="EMBL" id="MFC5829635.1"/>
    </source>
</evidence>
<feature type="region of interest" description="Disordered" evidence="5">
    <location>
        <begin position="537"/>
        <end position="556"/>
    </location>
</feature>
<dbReference type="Gene3D" id="1.10.1200.10">
    <property type="entry name" value="ACP-like"/>
    <property type="match status" value="2"/>
</dbReference>
<feature type="active site" description="Proton acceptor; for dehydratase activity" evidence="4">
    <location>
        <position position="1033"/>
    </location>
</feature>
<dbReference type="InterPro" id="IPR006162">
    <property type="entry name" value="Ppantetheine_attach_site"/>
</dbReference>
<dbReference type="SMART" id="SM00826">
    <property type="entry name" value="PKS_DH"/>
    <property type="match status" value="1"/>
</dbReference>
<dbReference type="InterPro" id="IPR020807">
    <property type="entry name" value="PKS_DH"/>
</dbReference>
<dbReference type="CDD" id="cd00833">
    <property type="entry name" value="PKS"/>
    <property type="match status" value="1"/>
</dbReference>
<dbReference type="InterPro" id="IPR016039">
    <property type="entry name" value="Thiolase-like"/>
</dbReference>
<dbReference type="InterPro" id="IPR036291">
    <property type="entry name" value="NAD(P)-bd_dom_sf"/>
</dbReference>
<keyword evidence="2" id="KW-0597">Phosphoprotein</keyword>
<dbReference type="SUPFAM" id="SSF53901">
    <property type="entry name" value="Thiolase-like"/>
    <property type="match status" value="1"/>
</dbReference>
<dbReference type="PROSITE" id="PS00012">
    <property type="entry name" value="PHOSPHOPANTETHEINE"/>
    <property type="match status" value="2"/>
</dbReference>
<feature type="domain" description="PKS/mFAS DH" evidence="8">
    <location>
        <begin position="1002"/>
        <end position="1289"/>
    </location>
</feature>
<feature type="domain" description="Ketosynthase family 3 (KS3)" evidence="7">
    <location>
        <begin position="92"/>
        <end position="542"/>
    </location>
</feature>
<feature type="region of interest" description="N-terminal hotdog fold" evidence="4">
    <location>
        <begin position="1002"/>
        <end position="1137"/>
    </location>
</feature>
<evidence type="ECO:0000256" key="4">
    <source>
        <dbReference type="PROSITE-ProRule" id="PRU01363"/>
    </source>
</evidence>
<dbReference type="PANTHER" id="PTHR43775:SF37">
    <property type="entry name" value="SI:DKEY-61P9.11"/>
    <property type="match status" value="1"/>
</dbReference>
<evidence type="ECO:0000256" key="1">
    <source>
        <dbReference type="ARBA" id="ARBA00022450"/>
    </source>
</evidence>
<evidence type="ECO:0000313" key="10">
    <source>
        <dbReference type="Proteomes" id="UP001596058"/>
    </source>
</evidence>
<gene>
    <name evidence="9" type="ORF">ACFPZ3_37725</name>
</gene>
<accession>A0ABW1CXB5</accession>
<dbReference type="InterPro" id="IPR013968">
    <property type="entry name" value="PKS_KR"/>
</dbReference>
<dbReference type="InterPro" id="IPR042104">
    <property type="entry name" value="PKS_dehydratase_sf"/>
</dbReference>
<dbReference type="PROSITE" id="PS52004">
    <property type="entry name" value="KS3_2"/>
    <property type="match status" value="1"/>
</dbReference>
<dbReference type="SUPFAM" id="SSF55048">
    <property type="entry name" value="Probable ACP-binding domain of malonyl-CoA ACP transacylase"/>
    <property type="match status" value="1"/>
</dbReference>
<evidence type="ECO:0000259" key="8">
    <source>
        <dbReference type="PROSITE" id="PS52019"/>
    </source>
</evidence>
<dbReference type="InterPro" id="IPR020841">
    <property type="entry name" value="PKS_Beta-ketoAc_synthase_dom"/>
</dbReference>
<reference evidence="10" key="1">
    <citation type="journal article" date="2019" name="Int. J. Syst. Evol. Microbiol.">
        <title>The Global Catalogue of Microorganisms (GCM) 10K type strain sequencing project: providing services to taxonomists for standard genome sequencing and annotation.</title>
        <authorList>
            <consortium name="The Broad Institute Genomics Platform"/>
            <consortium name="The Broad Institute Genome Sequencing Center for Infectious Disease"/>
            <person name="Wu L."/>
            <person name="Ma J."/>
        </authorList>
    </citation>
    <scope>NUCLEOTIDE SEQUENCE [LARGE SCALE GENOMIC DNA]</scope>
    <source>
        <strain evidence="10">CCUG 53903</strain>
    </source>
</reference>
<dbReference type="PANTHER" id="PTHR43775">
    <property type="entry name" value="FATTY ACID SYNTHASE"/>
    <property type="match status" value="1"/>
</dbReference>
<dbReference type="Pfam" id="PF08659">
    <property type="entry name" value="KR"/>
    <property type="match status" value="1"/>
</dbReference>
<dbReference type="InterPro" id="IPR050091">
    <property type="entry name" value="PKS_NRPS_Biosynth_Enz"/>
</dbReference>
<dbReference type="Pfam" id="PF02801">
    <property type="entry name" value="Ketoacyl-synt_C"/>
    <property type="match status" value="1"/>
</dbReference>
<evidence type="ECO:0000259" key="6">
    <source>
        <dbReference type="PROSITE" id="PS50075"/>
    </source>
</evidence>
<dbReference type="Pfam" id="PF00550">
    <property type="entry name" value="PP-binding"/>
    <property type="match status" value="2"/>
</dbReference>
<dbReference type="Pfam" id="PF21089">
    <property type="entry name" value="PKS_DH_N"/>
    <property type="match status" value="1"/>
</dbReference>
<dbReference type="Gene3D" id="3.30.70.3290">
    <property type="match status" value="1"/>
</dbReference>
<dbReference type="RefSeq" id="WP_379519125.1">
    <property type="nucleotide sequence ID" value="NZ_JBHSPA010000047.1"/>
</dbReference>
<dbReference type="SMART" id="SM00823">
    <property type="entry name" value="PKS_PP"/>
    <property type="match status" value="2"/>
</dbReference>
<dbReference type="InterPro" id="IPR032821">
    <property type="entry name" value="PKS_assoc"/>
</dbReference>
<dbReference type="SMART" id="SM00822">
    <property type="entry name" value="PKS_KR"/>
    <property type="match status" value="1"/>
</dbReference>
<dbReference type="InterPro" id="IPR001227">
    <property type="entry name" value="Ac_transferase_dom_sf"/>
</dbReference>
<evidence type="ECO:0000256" key="3">
    <source>
        <dbReference type="ARBA" id="ARBA00022679"/>
    </source>
</evidence>
<dbReference type="InterPro" id="IPR016036">
    <property type="entry name" value="Malonyl_transacylase_ACP-bd"/>
</dbReference>
<dbReference type="InterPro" id="IPR014043">
    <property type="entry name" value="Acyl_transferase_dom"/>
</dbReference>
<dbReference type="InterPro" id="IPR016035">
    <property type="entry name" value="Acyl_Trfase/lysoPLipase"/>
</dbReference>